<dbReference type="KEGG" id="bgt:106061851"/>
<dbReference type="VEuPathDB" id="VectorBase:BGLAX_027477"/>
<sequence>MCHSINAGKMISFQVLFLIFNGAYGIVLVPEKKETLLKCIKTNWNSSLIVNLNNGDIEIAAFYTNSYCIAFGNMTCSYNSMYNILSTRDTPWFQRIASYFCEHYTFHEEKQFKLQEKKLHCPPHGDLTTLVLKYKDGTITNVGFLKTMHIKCSLGMKCAVVNNDYLMEVLNYTHLIVSYICSSYMIKSNDTNVLPIPDAREMSMVFTLICPKVNQSLSINVLMKDGQSSQYSTYHNDICNTSLDTMTCSSTDSNFLLTVPVSLESRNMTSLSCSENTTEDIAFY</sequence>
<organism evidence="2 3">
    <name type="scientific">Biomphalaria glabrata</name>
    <name type="common">Bloodfluke planorb</name>
    <name type="synonym">Freshwater snail</name>
    <dbReference type="NCBI Taxonomy" id="6526"/>
    <lineage>
        <taxon>Eukaryota</taxon>
        <taxon>Metazoa</taxon>
        <taxon>Spiralia</taxon>
        <taxon>Lophotrochozoa</taxon>
        <taxon>Mollusca</taxon>
        <taxon>Gastropoda</taxon>
        <taxon>Heterobranchia</taxon>
        <taxon>Euthyneura</taxon>
        <taxon>Panpulmonata</taxon>
        <taxon>Hygrophila</taxon>
        <taxon>Lymnaeoidea</taxon>
        <taxon>Planorbidae</taxon>
        <taxon>Biomphalaria</taxon>
    </lineage>
</organism>
<name>A0A2C9KQM0_BIOGL</name>
<evidence type="ECO:0000256" key="1">
    <source>
        <dbReference type="SAM" id="SignalP"/>
    </source>
</evidence>
<keyword evidence="1" id="KW-0732">Signal</keyword>
<dbReference type="OrthoDB" id="6147290at2759"/>
<dbReference type="Proteomes" id="UP000076420">
    <property type="component" value="Unassembled WGS sequence"/>
</dbReference>
<dbReference type="EnsemblMetazoa" id="BGLB022443-RA">
    <property type="protein sequence ID" value="BGLB022443-PA"/>
    <property type="gene ID" value="BGLB022443"/>
</dbReference>
<proteinExistence type="predicted"/>
<reference evidence="2" key="1">
    <citation type="submission" date="2020-05" db="UniProtKB">
        <authorList>
            <consortium name="EnsemblMetazoa"/>
        </authorList>
    </citation>
    <scope>IDENTIFICATION</scope>
    <source>
        <strain evidence="2">BB02</strain>
    </source>
</reference>
<dbReference type="AlphaFoldDB" id="A0A2C9KQM0"/>
<evidence type="ECO:0000313" key="2">
    <source>
        <dbReference type="EnsemblMetazoa" id="BGLB022443-PA"/>
    </source>
</evidence>
<gene>
    <name evidence="2" type="primary">106061851</name>
</gene>
<protein>
    <submittedName>
        <fullName evidence="2">Uncharacterized protein</fullName>
    </submittedName>
</protein>
<dbReference type="VEuPathDB" id="VectorBase:BGLB022443"/>
<evidence type="ECO:0000313" key="3">
    <source>
        <dbReference type="Proteomes" id="UP000076420"/>
    </source>
</evidence>
<accession>A0A2C9KQM0</accession>
<feature type="signal peptide" evidence="1">
    <location>
        <begin position="1"/>
        <end position="25"/>
    </location>
</feature>
<feature type="chain" id="PRO_5012451820" evidence="1">
    <location>
        <begin position="26"/>
        <end position="284"/>
    </location>
</feature>